<proteinExistence type="predicted"/>
<keyword evidence="2" id="KW-1185">Reference proteome</keyword>
<dbReference type="EMBL" id="JAWPEI010000005">
    <property type="protein sequence ID" value="KAK4726788.1"/>
    <property type="molecule type" value="Genomic_DNA"/>
</dbReference>
<gene>
    <name evidence="1" type="ORF">R3W88_031705</name>
</gene>
<accession>A0AAV9LMG4</accession>
<evidence type="ECO:0000313" key="1">
    <source>
        <dbReference type="EMBL" id="KAK4726788.1"/>
    </source>
</evidence>
<organism evidence="1 2">
    <name type="scientific">Solanum pinnatisectum</name>
    <name type="common">tansyleaf nightshade</name>
    <dbReference type="NCBI Taxonomy" id="50273"/>
    <lineage>
        <taxon>Eukaryota</taxon>
        <taxon>Viridiplantae</taxon>
        <taxon>Streptophyta</taxon>
        <taxon>Embryophyta</taxon>
        <taxon>Tracheophyta</taxon>
        <taxon>Spermatophyta</taxon>
        <taxon>Magnoliopsida</taxon>
        <taxon>eudicotyledons</taxon>
        <taxon>Gunneridae</taxon>
        <taxon>Pentapetalae</taxon>
        <taxon>asterids</taxon>
        <taxon>lamiids</taxon>
        <taxon>Solanales</taxon>
        <taxon>Solanaceae</taxon>
        <taxon>Solanoideae</taxon>
        <taxon>Solaneae</taxon>
        <taxon>Solanum</taxon>
    </lineage>
</organism>
<dbReference type="Proteomes" id="UP001311915">
    <property type="component" value="Unassembled WGS sequence"/>
</dbReference>
<name>A0AAV9LMG4_9SOLN</name>
<reference evidence="1 2" key="1">
    <citation type="submission" date="2023-10" db="EMBL/GenBank/DDBJ databases">
        <title>Genome-Wide Identification Analysis in wild type Solanum Pinnatisectum Reveals Some Genes Defensing Phytophthora Infestans.</title>
        <authorList>
            <person name="Sun C."/>
        </authorList>
    </citation>
    <scope>NUCLEOTIDE SEQUENCE [LARGE SCALE GENOMIC DNA]</scope>
    <source>
        <strain evidence="1">LQN</strain>
        <tissue evidence="1">Leaf</tissue>
    </source>
</reference>
<comment type="caution">
    <text evidence="1">The sequence shown here is derived from an EMBL/GenBank/DDBJ whole genome shotgun (WGS) entry which is preliminary data.</text>
</comment>
<sequence length="53" mass="6038">MGLCWSICRFKLKNTEPESSASNMVDARVGGRGWQSGRITVMLFQAAHFRMFK</sequence>
<protein>
    <submittedName>
        <fullName evidence="1">Uncharacterized protein</fullName>
    </submittedName>
</protein>
<evidence type="ECO:0000313" key="2">
    <source>
        <dbReference type="Proteomes" id="UP001311915"/>
    </source>
</evidence>
<dbReference type="AlphaFoldDB" id="A0AAV9LMG4"/>